<feature type="compositionally biased region" description="Polar residues" evidence="4">
    <location>
        <begin position="95"/>
        <end position="105"/>
    </location>
</feature>
<feature type="region of interest" description="Disordered" evidence="4">
    <location>
        <begin position="562"/>
        <end position="584"/>
    </location>
</feature>
<dbReference type="Pfam" id="PF02854">
    <property type="entry name" value="MIF4G"/>
    <property type="match status" value="1"/>
</dbReference>
<comment type="caution">
    <text evidence="6">The sequence shown here is derived from an EMBL/GenBank/DDBJ whole genome shotgun (WGS) entry which is preliminary data.</text>
</comment>
<protein>
    <recommendedName>
        <fullName evidence="5">MI domain-containing protein</fullName>
    </recommendedName>
</protein>
<dbReference type="InterPro" id="IPR003891">
    <property type="entry name" value="Initiation_fac_eIF4g_MI"/>
</dbReference>
<dbReference type="Pfam" id="PF02847">
    <property type="entry name" value="MA3"/>
    <property type="match status" value="1"/>
</dbReference>
<dbReference type="SMART" id="SM00543">
    <property type="entry name" value="MIF4G"/>
    <property type="match status" value="1"/>
</dbReference>
<dbReference type="EMBL" id="MU003773">
    <property type="protein sequence ID" value="KAF2724131.1"/>
    <property type="molecule type" value="Genomic_DNA"/>
</dbReference>
<evidence type="ECO:0000256" key="2">
    <source>
        <dbReference type="ARBA" id="ARBA00006856"/>
    </source>
</evidence>
<sequence>MSRSSAFKGPKLPRSIFDQVQNGAGNSGRGRVENSRKERRKAERGERKAGARGGRPAPIKHRQSPERKPKDKEAENQPLKSILKASKKEIDATGDGNNYSETSIDEVTSSNISRGAALRGLQTDDDEIAALERRLGVKGKMKGGAVTQDELDFLVRGSDSEDDIGLESEHSILKRKRPEDSKWLLDKRRKALGASDEGLEDDLEVAFEDDEDDEDDEGDLKNPFSEDDDLSVDDFAGFEEEEEAPPQARKQRENPYVAPASKGTETVAGKYVPPSLRKLPASDDEALKVLRRQVQGQMNRLSEANLLSILQSIEGLYKNNPRQYVTSTLVDLLSNLVTDPSPLNDTFLILHAGFATALYKTIGTDFAAQLLERLVETFDQHHSVAGNSVAQPTGKQALNIMAFLADLYTFQLTSSVLIFDYIRLLLQLSPESSLSESNTELLLRVMRLSGPQLRQDDPSALKDIVLLLQRSVSQVGEANLSVRTKFMIESINNLKNNRVKAGAAGASQIASEHTTRIKKTLGTLNTRAKANEPLRINLGDIKDSNKRGKWWLVGASWRESSAKEGQHTLNHPSKPAVDDGEAGSDVENTTFHTDLNTLARSQGMNTDIRRAVFSTLLSASDFSDAYTSLLKLRLNSKQDLEIPRVLLHCAGAEEVYNPYYTLVAKKLCQDSKRVAKAFRFATLGVLRSMGESMTGSDDVEDDDQSGHGKMSLKKVVNLAKLYSALVADGGVPITIFKTLDFTSLQPKTRTFVEVFFITVFLEANKKTSTDRSAFEAKVQSVFMPAATTEGDLGQGLRFFLKTVVEKSDLAISKGEKKIVQRGCRFATDALLRAEQEGFGTMDRFGESDGDDESD</sequence>
<dbReference type="PANTHER" id="PTHR18034">
    <property type="entry name" value="CELL CYCLE CONTROL PROTEIN CWF22-RELATED"/>
    <property type="match status" value="1"/>
</dbReference>
<dbReference type="SUPFAM" id="SSF48371">
    <property type="entry name" value="ARM repeat"/>
    <property type="match status" value="1"/>
</dbReference>
<keyword evidence="3" id="KW-0539">Nucleus</keyword>
<reference evidence="6" key="1">
    <citation type="journal article" date="2020" name="Stud. Mycol.">
        <title>101 Dothideomycetes genomes: a test case for predicting lifestyles and emergence of pathogens.</title>
        <authorList>
            <person name="Haridas S."/>
            <person name="Albert R."/>
            <person name="Binder M."/>
            <person name="Bloem J."/>
            <person name="Labutti K."/>
            <person name="Salamov A."/>
            <person name="Andreopoulos B."/>
            <person name="Baker S."/>
            <person name="Barry K."/>
            <person name="Bills G."/>
            <person name="Bluhm B."/>
            <person name="Cannon C."/>
            <person name="Castanera R."/>
            <person name="Culley D."/>
            <person name="Daum C."/>
            <person name="Ezra D."/>
            <person name="Gonzalez J."/>
            <person name="Henrissat B."/>
            <person name="Kuo A."/>
            <person name="Liang C."/>
            <person name="Lipzen A."/>
            <person name="Lutzoni F."/>
            <person name="Magnuson J."/>
            <person name="Mondo S."/>
            <person name="Nolan M."/>
            <person name="Ohm R."/>
            <person name="Pangilinan J."/>
            <person name="Park H.-J."/>
            <person name="Ramirez L."/>
            <person name="Alfaro M."/>
            <person name="Sun H."/>
            <person name="Tritt A."/>
            <person name="Yoshinaga Y."/>
            <person name="Zwiers L.-H."/>
            <person name="Turgeon B."/>
            <person name="Goodwin S."/>
            <person name="Spatafora J."/>
            <person name="Crous P."/>
            <person name="Grigoriev I."/>
        </authorList>
    </citation>
    <scope>NUCLEOTIDE SEQUENCE</scope>
    <source>
        <strain evidence="6">CBS 116435</strain>
    </source>
</reference>
<name>A0A9P4QFU3_9PEZI</name>
<evidence type="ECO:0000313" key="6">
    <source>
        <dbReference type="EMBL" id="KAF2724131.1"/>
    </source>
</evidence>
<gene>
    <name evidence="6" type="ORF">K431DRAFT_263328</name>
</gene>
<dbReference type="GO" id="GO:0005730">
    <property type="term" value="C:nucleolus"/>
    <property type="evidence" value="ECO:0007669"/>
    <property type="project" value="UniProtKB-SubCell"/>
</dbReference>
<dbReference type="GO" id="GO:0042274">
    <property type="term" value="P:ribosomal small subunit biogenesis"/>
    <property type="evidence" value="ECO:0007669"/>
    <property type="project" value="TreeGrafter"/>
</dbReference>
<feature type="compositionally biased region" description="Acidic residues" evidence="4">
    <location>
        <begin position="197"/>
        <end position="218"/>
    </location>
</feature>
<comment type="subcellular location">
    <subcellularLocation>
        <location evidence="1">Nucleus</location>
        <location evidence="1">Nucleolus</location>
    </subcellularLocation>
</comment>
<feature type="domain" description="MI" evidence="5">
    <location>
        <begin position="607"/>
        <end position="741"/>
    </location>
</feature>
<evidence type="ECO:0000259" key="5">
    <source>
        <dbReference type="PROSITE" id="PS51366"/>
    </source>
</evidence>
<evidence type="ECO:0000313" key="7">
    <source>
        <dbReference type="Proteomes" id="UP000799441"/>
    </source>
</evidence>
<comment type="similarity">
    <text evidence="2">Belongs to the CWC22 family.</text>
</comment>
<dbReference type="SMART" id="SM00544">
    <property type="entry name" value="MA3"/>
    <property type="match status" value="1"/>
</dbReference>
<dbReference type="Gene3D" id="1.25.40.180">
    <property type="match status" value="1"/>
</dbReference>
<dbReference type="InterPro" id="IPR050781">
    <property type="entry name" value="CWC22_splicing_factor"/>
</dbReference>
<dbReference type="Proteomes" id="UP000799441">
    <property type="component" value="Unassembled WGS sequence"/>
</dbReference>
<dbReference type="OrthoDB" id="361797at2759"/>
<feature type="compositionally biased region" description="Basic and acidic residues" evidence="4">
    <location>
        <begin position="63"/>
        <end position="75"/>
    </location>
</feature>
<feature type="region of interest" description="Disordered" evidence="4">
    <location>
        <begin position="195"/>
        <end position="275"/>
    </location>
</feature>
<dbReference type="PROSITE" id="PS51366">
    <property type="entry name" value="MI"/>
    <property type="match status" value="1"/>
</dbReference>
<evidence type="ECO:0000256" key="1">
    <source>
        <dbReference type="ARBA" id="ARBA00004604"/>
    </source>
</evidence>
<dbReference type="InterPro" id="IPR003890">
    <property type="entry name" value="MIF4G-like_typ-3"/>
</dbReference>
<feature type="compositionally biased region" description="Basic and acidic residues" evidence="4">
    <location>
        <begin position="30"/>
        <end position="49"/>
    </location>
</feature>
<dbReference type="GO" id="GO:0003723">
    <property type="term" value="F:RNA binding"/>
    <property type="evidence" value="ECO:0007669"/>
    <property type="project" value="InterPro"/>
</dbReference>
<feature type="region of interest" description="Disordered" evidence="4">
    <location>
        <begin position="1"/>
        <end position="105"/>
    </location>
</feature>
<dbReference type="InterPro" id="IPR016024">
    <property type="entry name" value="ARM-type_fold"/>
</dbReference>
<proteinExistence type="inferred from homology"/>
<organism evidence="6 7">
    <name type="scientific">Polychaeton citri CBS 116435</name>
    <dbReference type="NCBI Taxonomy" id="1314669"/>
    <lineage>
        <taxon>Eukaryota</taxon>
        <taxon>Fungi</taxon>
        <taxon>Dikarya</taxon>
        <taxon>Ascomycota</taxon>
        <taxon>Pezizomycotina</taxon>
        <taxon>Dothideomycetes</taxon>
        <taxon>Dothideomycetidae</taxon>
        <taxon>Capnodiales</taxon>
        <taxon>Capnodiaceae</taxon>
        <taxon>Polychaeton</taxon>
    </lineage>
</organism>
<accession>A0A9P4QFU3</accession>
<feature type="compositionally biased region" description="Acidic residues" evidence="4">
    <location>
        <begin position="225"/>
        <end position="244"/>
    </location>
</feature>
<dbReference type="PANTHER" id="PTHR18034:SF4">
    <property type="entry name" value="NUCLEOLAR MIF4G DOMAIN-CONTAINING PROTEIN 1"/>
    <property type="match status" value="1"/>
</dbReference>
<evidence type="ECO:0000256" key="4">
    <source>
        <dbReference type="SAM" id="MobiDB-lite"/>
    </source>
</evidence>
<evidence type="ECO:0000256" key="3">
    <source>
        <dbReference type="ARBA" id="ARBA00023242"/>
    </source>
</evidence>
<keyword evidence="7" id="KW-1185">Reference proteome</keyword>
<dbReference type="AlphaFoldDB" id="A0A9P4QFU3"/>